<proteinExistence type="predicted"/>
<keyword evidence="5 9" id="KW-1133">Transmembrane helix</keyword>
<evidence type="ECO:0000256" key="6">
    <source>
        <dbReference type="ARBA" id="ARBA00023065"/>
    </source>
</evidence>
<feature type="transmembrane region" description="Helical" evidence="9">
    <location>
        <begin position="12"/>
        <end position="31"/>
    </location>
</feature>
<evidence type="ECO:0000313" key="12">
    <source>
        <dbReference type="Proteomes" id="UP000824782"/>
    </source>
</evidence>
<feature type="non-terminal residue" evidence="11">
    <location>
        <position position="1"/>
    </location>
</feature>
<dbReference type="GO" id="GO:0022841">
    <property type="term" value="F:potassium ion leak channel activity"/>
    <property type="evidence" value="ECO:0007669"/>
    <property type="project" value="TreeGrafter"/>
</dbReference>
<evidence type="ECO:0000256" key="3">
    <source>
        <dbReference type="ARBA" id="ARBA00022692"/>
    </source>
</evidence>
<feature type="transmembrane region" description="Helical" evidence="9">
    <location>
        <begin position="162"/>
        <end position="181"/>
    </location>
</feature>
<evidence type="ECO:0000259" key="10">
    <source>
        <dbReference type="Pfam" id="PF07885"/>
    </source>
</evidence>
<dbReference type="EMBL" id="WNYA01025049">
    <property type="protein sequence ID" value="KAG8537951.1"/>
    <property type="molecule type" value="Genomic_DNA"/>
</dbReference>
<evidence type="ECO:0000256" key="7">
    <source>
        <dbReference type="ARBA" id="ARBA00023136"/>
    </source>
</evidence>
<accession>A0AAV6YVF5</accession>
<evidence type="ECO:0000256" key="8">
    <source>
        <dbReference type="ARBA" id="ARBA00023303"/>
    </source>
</evidence>
<reference evidence="11" key="1">
    <citation type="thesis" date="2020" institute="ProQuest LLC" country="789 East Eisenhower Parkway, Ann Arbor, MI, USA">
        <title>Comparative Genomics and Chromosome Evolution.</title>
        <authorList>
            <person name="Mudd A.B."/>
        </authorList>
    </citation>
    <scope>NUCLEOTIDE SEQUENCE</scope>
    <source>
        <strain evidence="11">237g6f4</strain>
        <tissue evidence="11">Blood</tissue>
    </source>
</reference>
<evidence type="ECO:0000256" key="2">
    <source>
        <dbReference type="ARBA" id="ARBA00022448"/>
    </source>
</evidence>
<keyword evidence="2" id="KW-0813">Transport</keyword>
<comment type="caution">
    <text evidence="11">The sequence shown here is derived from an EMBL/GenBank/DDBJ whole genome shotgun (WGS) entry which is preliminary data.</text>
</comment>
<keyword evidence="3 9" id="KW-0812">Transmembrane</keyword>
<dbReference type="GO" id="GO:0005886">
    <property type="term" value="C:plasma membrane"/>
    <property type="evidence" value="ECO:0007669"/>
    <property type="project" value="TreeGrafter"/>
</dbReference>
<keyword evidence="8" id="KW-0407">Ion channel</keyword>
<name>A0AAV6YVF5_ENGPU</name>
<keyword evidence="7 9" id="KW-0472">Membrane</keyword>
<dbReference type="GO" id="GO:0015271">
    <property type="term" value="F:outward rectifier potassium channel activity"/>
    <property type="evidence" value="ECO:0007669"/>
    <property type="project" value="TreeGrafter"/>
</dbReference>
<feature type="transmembrane region" description="Helical" evidence="9">
    <location>
        <begin position="216"/>
        <end position="238"/>
    </location>
</feature>
<evidence type="ECO:0000256" key="9">
    <source>
        <dbReference type="SAM" id="Phobius"/>
    </source>
</evidence>
<protein>
    <recommendedName>
        <fullName evidence="10">Potassium channel domain-containing protein</fullName>
    </recommendedName>
</protein>
<dbReference type="Proteomes" id="UP000824782">
    <property type="component" value="Unassembled WGS sequence"/>
</dbReference>
<keyword evidence="6" id="KW-0406">Ion transport</keyword>
<keyword evidence="12" id="KW-1185">Reference proteome</keyword>
<dbReference type="InterPro" id="IPR013099">
    <property type="entry name" value="K_chnl_dom"/>
</dbReference>
<evidence type="ECO:0000256" key="5">
    <source>
        <dbReference type="ARBA" id="ARBA00022989"/>
    </source>
</evidence>
<evidence type="ECO:0000256" key="4">
    <source>
        <dbReference type="ARBA" id="ARBA00022958"/>
    </source>
</evidence>
<dbReference type="PANTHER" id="PTHR11003:SF346">
    <property type="entry name" value="POTASSIUM CHANNEL SUBFAMILY K MEMBER 18"/>
    <property type="match status" value="1"/>
</dbReference>
<evidence type="ECO:0000313" key="11">
    <source>
        <dbReference type="EMBL" id="KAG8537951.1"/>
    </source>
</evidence>
<feature type="domain" description="Potassium channel" evidence="10">
    <location>
        <begin position="1"/>
        <end position="37"/>
    </location>
</feature>
<dbReference type="SUPFAM" id="SSF81324">
    <property type="entry name" value="Voltage-gated potassium channels"/>
    <property type="match status" value="1"/>
</dbReference>
<keyword evidence="4" id="KW-0630">Potassium</keyword>
<comment type="subcellular location">
    <subcellularLocation>
        <location evidence="1">Membrane</location>
        <topology evidence="1">Multi-pass membrane protein</topology>
    </subcellularLocation>
</comment>
<evidence type="ECO:0000256" key="1">
    <source>
        <dbReference type="ARBA" id="ARBA00004141"/>
    </source>
</evidence>
<dbReference type="Pfam" id="PF07885">
    <property type="entry name" value="Ion_trans_2"/>
    <property type="match status" value="2"/>
</dbReference>
<dbReference type="AlphaFoldDB" id="A0AAV6YVF5"/>
<dbReference type="InterPro" id="IPR003280">
    <property type="entry name" value="2pore_dom_K_chnl"/>
</dbReference>
<sequence length="266" mass="30476">YGRMAPITNLGRVVTMIYAAIGIPLMLLLLADLGDILAVFMSRTYNSIRDLWQRSFREKLFCRLRSKRSSPRSTLDSQVSIKEPLSLTDILKTQAPVKDSYLQLRNLNIFELLIMKDNLQVLPKKGPFIRCYSCPELEIKHSPHPALLNFDKLGEELDQLDVPILVIIVVVMAFIMLGAVILRQWEAWSVLDAFYFCFITLTTIGFGDVFPEHPNFFLLLSVYTVLGMAIICMAFKLMQNRMVLLYKRCVTCVSGGKYYEEEEDKA</sequence>
<organism evidence="11 12">
    <name type="scientific">Engystomops pustulosus</name>
    <name type="common">Tungara frog</name>
    <name type="synonym">Physalaemus pustulosus</name>
    <dbReference type="NCBI Taxonomy" id="76066"/>
    <lineage>
        <taxon>Eukaryota</taxon>
        <taxon>Metazoa</taxon>
        <taxon>Chordata</taxon>
        <taxon>Craniata</taxon>
        <taxon>Vertebrata</taxon>
        <taxon>Euteleostomi</taxon>
        <taxon>Amphibia</taxon>
        <taxon>Batrachia</taxon>
        <taxon>Anura</taxon>
        <taxon>Neobatrachia</taxon>
        <taxon>Hyloidea</taxon>
        <taxon>Leptodactylidae</taxon>
        <taxon>Leiuperinae</taxon>
        <taxon>Engystomops</taxon>
    </lineage>
</organism>
<feature type="domain" description="Potassium channel" evidence="10">
    <location>
        <begin position="169"/>
        <end position="242"/>
    </location>
</feature>
<dbReference type="GO" id="GO:0030322">
    <property type="term" value="P:stabilization of membrane potential"/>
    <property type="evidence" value="ECO:0007669"/>
    <property type="project" value="TreeGrafter"/>
</dbReference>
<feature type="transmembrane region" description="Helical" evidence="9">
    <location>
        <begin position="193"/>
        <end position="210"/>
    </location>
</feature>
<dbReference type="PANTHER" id="PTHR11003">
    <property type="entry name" value="POTASSIUM CHANNEL, SUBFAMILY K"/>
    <property type="match status" value="1"/>
</dbReference>
<dbReference type="Gene3D" id="1.10.287.70">
    <property type="match status" value="1"/>
</dbReference>
<gene>
    <name evidence="11" type="ORF">GDO81_023515</name>
</gene>